<keyword evidence="4" id="KW-0067">ATP-binding</keyword>
<dbReference type="SUPFAM" id="SSF56091">
    <property type="entry name" value="DNA ligase/mRNA capping enzyme, catalytic domain"/>
    <property type="match status" value="1"/>
</dbReference>
<dbReference type="EMBL" id="JAPMSZ010000004">
    <property type="protein sequence ID" value="KAJ5104378.1"/>
    <property type="molecule type" value="Genomic_DNA"/>
</dbReference>
<dbReference type="Gene3D" id="2.40.50.140">
    <property type="entry name" value="Nucleic acid-binding proteins"/>
    <property type="match status" value="1"/>
</dbReference>
<feature type="compositionally biased region" description="Basic and acidic residues" evidence="6">
    <location>
        <begin position="737"/>
        <end position="751"/>
    </location>
</feature>
<dbReference type="RefSeq" id="XP_056513374.1">
    <property type="nucleotide sequence ID" value="XM_056652307.1"/>
</dbReference>
<dbReference type="PROSITE" id="PS50160">
    <property type="entry name" value="DNA_LIGASE_A3"/>
    <property type="match status" value="1"/>
</dbReference>
<keyword evidence="2" id="KW-0436">Ligase</keyword>
<dbReference type="PANTHER" id="PTHR45997:SF2">
    <property type="entry name" value="ATP DEPENDENT DNA LIGASE DOMAIN PROTEIN (AFU_ORTHOLOGUE AFUA_5G02430)"/>
    <property type="match status" value="1"/>
</dbReference>
<organism evidence="8 9">
    <name type="scientific">Penicillium alfredii</name>
    <dbReference type="NCBI Taxonomy" id="1506179"/>
    <lineage>
        <taxon>Eukaryota</taxon>
        <taxon>Fungi</taxon>
        <taxon>Dikarya</taxon>
        <taxon>Ascomycota</taxon>
        <taxon>Pezizomycotina</taxon>
        <taxon>Eurotiomycetes</taxon>
        <taxon>Eurotiomycetidae</taxon>
        <taxon>Eurotiales</taxon>
        <taxon>Aspergillaceae</taxon>
        <taxon>Penicillium</taxon>
    </lineage>
</organism>
<comment type="similarity">
    <text evidence="1">Belongs to the ATP-dependent DNA ligase family.</text>
</comment>
<dbReference type="CDD" id="cd08039">
    <property type="entry name" value="Adenylation_DNA_ligase_Fungal"/>
    <property type="match status" value="1"/>
</dbReference>
<proteinExistence type="inferred from homology"/>
<dbReference type="Pfam" id="PF04675">
    <property type="entry name" value="DNA_ligase_A_N"/>
    <property type="match status" value="1"/>
</dbReference>
<dbReference type="InterPro" id="IPR029710">
    <property type="entry name" value="LIG4"/>
</dbReference>
<dbReference type="Proteomes" id="UP001141434">
    <property type="component" value="Unassembled WGS sequence"/>
</dbReference>
<accession>A0A9W9FQ79</accession>
<dbReference type="InterPro" id="IPR036599">
    <property type="entry name" value="DNA_ligase_N_sf"/>
</dbReference>
<dbReference type="OrthoDB" id="2160351at2759"/>
<dbReference type="PANTHER" id="PTHR45997">
    <property type="entry name" value="DNA LIGASE 4"/>
    <property type="match status" value="1"/>
</dbReference>
<protein>
    <recommendedName>
        <fullName evidence="7">ATP-dependent DNA ligase family profile domain-containing protein</fullName>
    </recommendedName>
</protein>
<evidence type="ECO:0000256" key="3">
    <source>
        <dbReference type="ARBA" id="ARBA00022741"/>
    </source>
</evidence>
<gene>
    <name evidence="8" type="ORF">NUU61_001725</name>
</gene>
<evidence type="ECO:0000313" key="8">
    <source>
        <dbReference type="EMBL" id="KAJ5104378.1"/>
    </source>
</evidence>
<comment type="caution">
    <text evidence="8">The sequence shown here is derived from an EMBL/GenBank/DDBJ whole genome shotgun (WGS) entry which is preliminary data.</text>
</comment>
<evidence type="ECO:0000256" key="6">
    <source>
        <dbReference type="SAM" id="MobiDB-lite"/>
    </source>
</evidence>
<name>A0A9W9FQ79_9EURO</name>
<dbReference type="GeneID" id="81391475"/>
<dbReference type="InterPro" id="IPR012308">
    <property type="entry name" value="DNA_ligase_ATP-dep_N"/>
</dbReference>
<dbReference type="GO" id="GO:0005524">
    <property type="term" value="F:ATP binding"/>
    <property type="evidence" value="ECO:0007669"/>
    <property type="project" value="UniProtKB-KW"/>
</dbReference>
<feature type="region of interest" description="Disordered" evidence="6">
    <location>
        <begin position="730"/>
        <end position="765"/>
    </location>
</feature>
<evidence type="ECO:0000256" key="4">
    <source>
        <dbReference type="ARBA" id="ARBA00022840"/>
    </source>
</evidence>
<dbReference type="AlphaFoldDB" id="A0A9W9FQ79"/>
<dbReference type="GO" id="GO:0006303">
    <property type="term" value="P:double-strand break repair via nonhomologous end joining"/>
    <property type="evidence" value="ECO:0007669"/>
    <property type="project" value="TreeGrafter"/>
</dbReference>
<dbReference type="InterPro" id="IPR012340">
    <property type="entry name" value="NA-bd_OB-fold"/>
</dbReference>
<sequence length="983" mass="111281">MGFNFSFLCDLLSSLEHNTIVKASTAAKTTDPDTRTFAQWFARHERHIHHADTDRLALLSCMFPEKRTDRVYWLQATSLARVIGRCLCLGSSRFSELDRWRTPGPDLGQCVEDIMRQAENHIPAGQEILVEDIDHALTMIASRCRFSGPRVRRQHTAVDVEETLAPLYRRLRSRDAKWLTRMILKSYSPVVLPQPYTLKQFHFLLPHLLQFQDSFEGALDMLVSEPMNHFPPHPDPKLAANLSAIALDYLRPRTGIKIGRPEYFKARSVKHCYQMAKGRRMSIERKYDGEYCQVHVDLSNRNTPIQIFSKSGKDSTADRLGIIPVVEESLQIRSPQCKFMRRCIVEGELLVWSDKHSKVADFHKLRKFLPRSGTFIGIENDSPPQPYEHLMIVLFDILLLDDDVCLKKPHRQRRLLLQDTVHPIPGQAAIAEQEILDFTLPNSQHRLEVSFARAIAQRWEGYVLKGCDEPYFPIYSPGVDNAFGRWIKLKKDYIPGLGDTVDLALIGASYDSQDATALSQVRKVLWTHYFVGCLLNKEQVVQFEATPRFRVVDVINRPCMNTRILQALNQFGEFNACGPETCGFNVEYGHERLSHATVLFKKPFVVEMLGSGFEKPSGARYFTLRFPRIVKVHTDRTFKDAASLRELQLLAENARDVPVEDLSQERAQWTKRLKVGNGVNHYIVRSQSPSSTCYSSEKSDLESSSSRASAASINDINDCDHHVLAENDNLTSHRCRQKESRIGSHNSEKARGPQPTKLPAKIGPSSLSSSMRATSLISMHQGHPLEPSKQESHAVSELATQRKSLCSPRPISIYTPKTSPGDENVSSLYEFLRSLESGTETIFQDTSLGIIIIDPQKTALGPEINKIGVVLASALDGNASFLHPKGKIFFLDTRLLGREIRAAHCQRSFLETWSIIGLEYFYACLIWNLVTPLNATSGPHRGSQTHIDMGHAGFDRQRPSGIRISFDKTDFTWLCEHTVIEPA</sequence>
<dbReference type="GO" id="GO:0032807">
    <property type="term" value="C:DNA ligase IV complex"/>
    <property type="evidence" value="ECO:0007669"/>
    <property type="project" value="TreeGrafter"/>
</dbReference>
<reference evidence="8" key="1">
    <citation type="submission" date="2022-11" db="EMBL/GenBank/DDBJ databases">
        <authorList>
            <person name="Petersen C."/>
        </authorList>
    </citation>
    <scope>NUCLEOTIDE SEQUENCE</scope>
    <source>
        <strain evidence="8">IBT 34128</strain>
    </source>
</reference>
<keyword evidence="5" id="KW-0539">Nucleus</keyword>
<dbReference type="GO" id="GO:0003677">
    <property type="term" value="F:DNA binding"/>
    <property type="evidence" value="ECO:0007669"/>
    <property type="project" value="InterPro"/>
</dbReference>
<evidence type="ECO:0000259" key="7">
    <source>
        <dbReference type="PROSITE" id="PS50160"/>
    </source>
</evidence>
<evidence type="ECO:0000313" key="9">
    <source>
        <dbReference type="Proteomes" id="UP001141434"/>
    </source>
</evidence>
<feature type="region of interest" description="Disordered" evidence="6">
    <location>
        <begin position="783"/>
        <end position="802"/>
    </location>
</feature>
<dbReference type="GO" id="GO:0003910">
    <property type="term" value="F:DNA ligase (ATP) activity"/>
    <property type="evidence" value="ECO:0007669"/>
    <property type="project" value="InterPro"/>
</dbReference>
<feature type="domain" description="ATP-dependent DNA ligase family profile" evidence="7">
    <location>
        <begin position="392"/>
        <end position="535"/>
    </location>
</feature>
<dbReference type="Gene3D" id="3.30.470.30">
    <property type="entry name" value="DNA ligase/mRNA capping enzyme"/>
    <property type="match status" value="1"/>
</dbReference>
<evidence type="ECO:0000256" key="5">
    <source>
        <dbReference type="ARBA" id="ARBA00023242"/>
    </source>
</evidence>
<keyword evidence="9" id="KW-1185">Reference proteome</keyword>
<reference evidence="8" key="2">
    <citation type="journal article" date="2023" name="IMA Fungus">
        <title>Comparative genomic study of the Penicillium genus elucidates a diverse pangenome and 15 lateral gene transfer events.</title>
        <authorList>
            <person name="Petersen C."/>
            <person name="Sorensen T."/>
            <person name="Nielsen M.R."/>
            <person name="Sondergaard T.E."/>
            <person name="Sorensen J.L."/>
            <person name="Fitzpatrick D.A."/>
            <person name="Frisvad J.C."/>
            <person name="Nielsen K.L."/>
        </authorList>
    </citation>
    <scope>NUCLEOTIDE SEQUENCE</scope>
    <source>
        <strain evidence="8">IBT 34128</strain>
    </source>
</reference>
<dbReference type="InterPro" id="IPR012310">
    <property type="entry name" value="DNA_ligase_ATP-dep_cent"/>
</dbReference>
<dbReference type="GO" id="GO:0006310">
    <property type="term" value="P:DNA recombination"/>
    <property type="evidence" value="ECO:0007669"/>
    <property type="project" value="InterPro"/>
</dbReference>
<evidence type="ECO:0000256" key="2">
    <source>
        <dbReference type="ARBA" id="ARBA00022598"/>
    </source>
</evidence>
<keyword evidence="3" id="KW-0547">Nucleotide-binding</keyword>
<dbReference type="Pfam" id="PF01068">
    <property type="entry name" value="DNA_ligase_A_M"/>
    <property type="match status" value="1"/>
</dbReference>
<dbReference type="Gene3D" id="1.10.3260.10">
    <property type="entry name" value="DNA ligase, ATP-dependent, N-terminal domain"/>
    <property type="match status" value="1"/>
</dbReference>
<dbReference type="GO" id="GO:0006297">
    <property type="term" value="P:nucleotide-excision repair, DNA gap filling"/>
    <property type="evidence" value="ECO:0007669"/>
    <property type="project" value="TreeGrafter"/>
</dbReference>
<evidence type="ECO:0000256" key="1">
    <source>
        <dbReference type="ARBA" id="ARBA00007572"/>
    </source>
</evidence>